<name>A0A507B215_9PEZI</name>
<evidence type="ECO:0000313" key="4">
    <source>
        <dbReference type="Proteomes" id="UP000319257"/>
    </source>
</evidence>
<reference evidence="3 4" key="1">
    <citation type="submission" date="2019-06" db="EMBL/GenBank/DDBJ databases">
        <title>Draft genome sequence of the filamentous fungus Phialemoniopsis curvata isolated from diesel fuel.</title>
        <authorList>
            <person name="Varaljay V.A."/>
            <person name="Lyon W.J."/>
            <person name="Crouch A.L."/>
            <person name="Drake C.E."/>
            <person name="Hollomon J.M."/>
            <person name="Nadeau L.J."/>
            <person name="Nunn H.S."/>
            <person name="Stevenson B.S."/>
            <person name="Bojanowski C.L."/>
            <person name="Crookes-Goodson W.J."/>
        </authorList>
    </citation>
    <scope>NUCLEOTIDE SEQUENCE [LARGE SCALE GENOMIC DNA]</scope>
    <source>
        <strain evidence="3 4">D216</strain>
    </source>
</reference>
<evidence type="ECO:0000256" key="2">
    <source>
        <dbReference type="SAM" id="Phobius"/>
    </source>
</evidence>
<evidence type="ECO:0008006" key="5">
    <source>
        <dbReference type="Google" id="ProtNLM"/>
    </source>
</evidence>
<proteinExistence type="predicted"/>
<feature type="transmembrane region" description="Helical" evidence="2">
    <location>
        <begin position="81"/>
        <end position="100"/>
    </location>
</feature>
<evidence type="ECO:0000256" key="1">
    <source>
        <dbReference type="SAM" id="MobiDB-lite"/>
    </source>
</evidence>
<dbReference type="InParanoid" id="A0A507B215"/>
<sequence>MAPLPAALSELPNQLGHLFHRGSEQAQSLARDAAAHLAPTVTLQLPDRVKRQSPATVTVTVTAAPAGGGGGSGASTLSGGAIAGIVIGSVVGILLLLWIIRSCMNIGAPPQERESWYHDVEPTSTRRRHSGNHHHHSHSRRGSVAEVRTSSRPPVVVVRDDARRASKSPRRPSATYAYEEPSRGRSGRRVYDSY</sequence>
<feature type="compositionally biased region" description="Low complexity" evidence="1">
    <location>
        <begin position="147"/>
        <end position="157"/>
    </location>
</feature>
<keyword evidence="2" id="KW-0812">Transmembrane</keyword>
<gene>
    <name evidence="3" type="ORF">E0L32_007972</name>
</gene>
<dbReference type="OrthoDB" id="5423884at2759"/>
<dbReference type="GeneID" id="41975419"/>
<keyword evidence="2" id="KW-1133">Transmembrane helix</keyword>
<organism evidence="3 4">
    <name type="scientific">Thyridium curvatum</name>
    <dbReference type="NCBI Taxonomy" id="1093900"/>
    <lineage>
        <taxon>Eukaryota</taxon>
        <taxon>Fungi</taxon>
        <taxon>Dikarya</taxon>
        <taxon>Ascomycota</taxon>
        <taxon>Pezizomycotina</taxon>
        <taxon>Sordariomycetes</taxon>
        <taxon>Sordariomycetidae</taxon>
        <taxon>Thyridiales</taxon>
        <taxon>Thyridiaceae</taxon>
        <taxon>Thyridium</taxon>
    </lineage>
</organism>
<feature type="region of interest" description="Disordered" evidence="1">
    <location>
        <begin position="123"/>
        <end position="194"/>
    </location>
</feature>
<keyword evidence="4" id="KW-1185">Reference proteome</keyword>
<comment type="caution">
    <text evidence="3">The sequence shown here is derived from an EMBL/GenBank/DDBJ whole genome shotgun (WGS) entry which is preliminary data.</text>
</comment>
<accession>A0A507B215</accession>
<dbReference type="Proteomes" id="UP000319257">
    <property type="component" value="Unassembled WGS sequence"/>
</dbReference>
<evidence type="ECO:0000313" key="3">
    <source>
        <dbReference type="EMBL" id="TPX11111.1"/>
    </source>
</evidence>
<dbReference type="AlphaFoldDB" id="A0A507B215"/>
<protein>
    <recommendedName>
        <fullName evidence="5">Transmembrane protein</fullName>
    </recommendedName>
</protein>
<feature type="compositionally biased region" description="Basic residues" evidence="1">
    <location>
        <begin position="125"/>
        <end position="141"/>
    </location>
</feature>
<keyword evidence="2" id="KW-0472">Membrane</keyword>
<dbReference type="RefSeq" id="XP_030992822.1">
    <property type="nucleotide sequence ID" value="XM_031142773.1"/>
</dbReference>
<dbReference type="EMBL" id="SKBQ01000050">
    <property type="protein sequence ID" value="TPX11111.1"/>
    <property type="molecule type" value="Genomic_DNA"/>
</dbReference>